<dbReference type="RefSeq" id="WP_069116446.1">
    <property type="nucleotide sequence ID" value="NZ_CP017015.1"/>
</dbReference>
<proteinExistence type="predicted"/>
<evidence type="ECO:0000313" key="3">
    <source>
        <dbReference type="Proteomes" id="UP000094378"/>
    </source>
</evidence>
<sequence length="128" mass="14717">MSFNKSKKPTKSRYARVVAPQRSNAKSNDKANYISGVFKKEQQFIADKAPHIEEDPRYSWVQDSGLEDSNPVLNIWTSSKEQAVDDKENGISGKEINYVNTDELHKKTMIKWEKVKTKVETKLANKKK</sequence>
<gene>
    <name evidence="2" type="ORF">SHELI_v1c05250</name>
</gene>
<accession>A0A1B3SKM6</accession>
<feature type="region of interest" description="Disordered" evidence="1">
    <location>
        <begin position="1"/>
        <end position="30"/>
    </location>
</feature>
<name>A0A1B3SKM6_9MOLU</name>
<feature type="compositionally biased region" description="Basic residues" evidence="1">
    <location>
        <begin position="1"/>
        <end position="14"/>
    </location>
</feature>
<dbReference type="EMBL" id="CP017015">
    <property type="protein sequence ID" value="AOG60476.1"/>
    <property type="molecule type" value="Genomic_DNA"/>
</dbReference>
<protein>
    <submittedName>
        <fullName evidence="2">Uncharacterized protein</fullName>
    </submittedName>
</protein>
<reference evidence="2 3" key="1">
    <citation type="submission" date="2016-08" db="EMBL/GenBank/DDBJ databases">
        <title>Complete genome sequence of Spiroplasma helicoides TABS-2 (DSM 22551).</title>
        <authorList>
            <person name="Shen W.-Y."/>
            <person name="Lo W.-S."/>
            <person name="Lai Y.-C."/>
            <person name="Kuo C.-H."/>
        </authorList>
    </citation>
    <scope>NUCLEOTIDE SEQUENCE [LARGE SCALE GENOMIC DNA]</scope>
    <source>
        <strain evidence="2 3">TABS-2</strain>
    </source>
</reference>
<dbReference type="KEGG" id="shj:SHELI_v1c05250"/>
<dbReference type="STRING" id="216938.SHELI_v1c05250"/>
<keyword evidence="3" id="KW-1185">Reference proteome</keyword>
<organism evidence="2 3">
    <name type="scientific">Spiroplasma helicoides</name>
    <dbReference type="NCBI Taxonomy" id="216938"/>
    <lineage>
        <taxon>Bacteria</taxon>
        <taxon>Bacillati</taxon>
        <taxon>Mycoplasmatota</taxon>
        <taxon>Mollicutes</taxon>
        <taxon>Entomoplasmatales</taxon>
        <taxon>Spiroplasmataceae</taxon>
        <taxon>Spiroplasma</taxon>
    </lineage>
</organism>
<evidence type="ECO:0000256" key="1">
    <source>
        <dbReference type="SAM" id="MobiDB-lite"/>
    </source>
</evidence>
<dbReference type="OrthoDB" id="399923at2"/>
<dbReference type="Proteomes" id="UP000094378">
    <property type="component" value="Chromosome"/>
</dbReference>
<evidence type="ECO:0000313" key="2">
    <source>
        <dbReference type="EMBL" id="AOG60476.1"/>
    </source>
</evidence>
<dbReference type="AlphaFoldDB" id="A0A1B3SKM6"/>